<evidence type="ECO:0000259" key="1">
    <source>
        <dbReference type="Pfam" id="PF05229"/>
    </source>
</evidence>
<accession>A0ABR9SBL2</accession>
<dbReference type="Pfam" id="PF05229">
    <property type="entry name" value="SCPU"/>
    <property type="match status" value="1"/>
</dbReference>
<keyword evidence="2" id="KW-0167">Capsid protein</keyword>
<name>A0ABR9SBL2_9BURK</name>
<gene>
    <name evidence="2" type="ORF">IM725_03795</name>
</gene>
<dbReference type="RefSeq" id="WP_193779246.1">
    <property type="nucleotide sequence ID" value="NZ_JADDOJ010000009.1"/>
</dbReference>
<dbReference type="InterPro" id="IPR007893">
    <property type="entry name" value="Spore_coat_U/FanG"/>
</dbReference>
<dbReference type="EMBL" id="JADDOJ010000009">
    <property type="protein sequence ID" value="MBE7939695.1"/>
    <property type="molecule type" value="Genomic_DNA"/>
</dbReference>
<comment type="caution">
    <text evidence="2">The sequence shown here is derived from an EMBL/GenBank/DDBJ whole genome shotgun (WGS) entry which is preliminary data.</text>
</comment>
<reference evidence="2 3" key="1">
    <citation type="submission" date="2020-10" db="EMBL/GenBank/DDBJ databases">
        <title>Draft genome of Ramlibacter aquaticus LMG 30558.</title>
        <authorList>
            <person name="Props R."/>
        </authorList>
    </citation>
    <scope>NUCLEOTIDE SEQUENCE [LARGE SCALE GENOMIC DNA]</scope>
    <source>
        <strain evidence="2 3">LMG 30558</strain>
    </source>
</reference>
<keyword evidence="2" id="KW-0946">Virion</keyword>
<keyword evidence="3" id="KW-1185">Reference proteome</keyword>
<feature type="domain" description="Spore coat protein U/FanG" evidence="1">
    <location>
        <begin position="45"/>
        <end position="163"/>
    </location>
</feature>
<organism evidence="2 3">
    <name type="scientific">Ramlibacter aquaticus</name>
    <dbReference type="NCBI Taxonomy" id="2780094"/>
    <lineage>
        <taxon>Bacteria</taxon>
        <taxon>Pseudomonadati</taxon>
        <taxon>Pseudomonadota</taxon>
        <taxon>Betaproteobacteria</taxon>
        <taxon>Burkholderiales</taxon>
        <taxon>Comamonadaceae</taxon>
        <taxon>Ramlibacter</taxon>
    </lineage>
</organism>
<evidence type="ECO:0000313" key="3">
    <source>
        <dbReference type="Proteomes" id="UP000715965"/>
    </source>
</evidence>
<protein>
    <submittedName>
        <fullName evidence="2">Spore coat protein U domain-containing protein</fullName>
    </submittedName>
</protein>
<proteinExistence type="predicted"/>
<dbReference type="Proteomes" id="UP000715965">
    <property type="component" value="Unassembled WGS sequence"/>
</dbReference>
<evidence type="ECO:0000313" key="2">
    <source>
        <dbReference type="EMBL" id="MBE7939695.1"/>
    </source>
</evidence>
<sequence length="166" mass="16807">MVVPDGAGLLLRASRRGGLLTPGARAAAVSLLAIACLVAPPAYALNGTCTFEAKGLALSFGTLDPSSNTTVTAPAAAATLHADQVGSCRGVTMMFSADNGLNFNGSRQMTNGTDFIPYSITLPASQPAPGNNKWITLIINGSVLGGSYQNASAGNYSDTVMITVSP</sequence>